<evidence type="ECO:0000313" key="2">
    <source>
        <dbReference type="EMBL" id="SVC23266.1"/>
    </source>
</evidence>
<proteinExistence type="predicted"/>
<protein>
    <recommendedName>
        <fullName evidence="1">FlgD/Vpr Ig-like domain-containing protein</fullName>
    </recommendedName>
</protein>
<reference evidence="2" key="1">
    <citation type="submission" date="2018-05" db="EMBL/GenBank/DDBJ databases">
        <authorList>
            <person name="Lanie J.A."/>
            <person name="Ng W.-L."/>
            <person name="Kazmierczak K.M."/>
            <person name="Andrzejewski T.M."/>
            <person name="Davidsen T.M."/>
            <person name="Wayne K.J."/>
            <person name="Tettelin H."/>
            <person name="Glass J.I."/>
            <person name="Rusch D."/>
            <person name="Podicherti R."/>
            <person name="Tsui H.-C.T."/>
            <person name="Winkler M.E."/>
        </authorList>
    </citation>
    <scope>NUCLEOTIDE SEQUENCE</scope>
</reference>
<name>A0A382KGR6_9ZZZZ</name>
<accession>A0A382KGR6</accession>
<feature type="non-terminal residue" evidence="2">
    <location>
        <position position="1"/>
    </location>
</feature>
<organism evidence="2">
    <name type="scientific">marine metagenome</name>
    <dbReference type="NCBI Taxonomy" id="408172"/>
    <lineage>
        <taxon>unclassified sequences</taxon>
        <taxon>metagenomes</taxon>
        <taxon>ecological metagenomes</taxon>
    </lineage>
</organism>
<dbReference type="InterPro" id="IPR025965">
    <property type="entry name" value="FlgD/Vpr_Ig-like"/>
</dbReference>
<gene>
    <name evidence="2" type="ORF">METZ01_LOCUS276120</name>
</gene>
<feature type="domain" description="FlgD/Vpr Ig-like" evidence="1">
    <location>
        <begin position="112"/>
        <end position="166"/>
    </location>
</feature>
<sequence>VNDGSLVVFFPSNPVHPATNTPLRLTFGTRVFNFTTEFEGEVFQIGGENLPQSIDGGDATARVSTNDLRVFAPIHRLEVLSELELNSQVVTPNGDGMYDGLLLSYTLHGVSSADVEAGVYDLTGRLVRRLVSELKGEGRYTERWDGQTQGRQVPPGTYLVRVAVKTDLGTFEKIRTIAIAY</sequence>
<dbReference type="EMBL" id="UINC01080381">
    <property type="protein sequence ID" value="SVC23266.1"/>
    <property type="molecule type" value="Genomic_DNA"/>
</dbReference>
<evidence type="ECO:0000259" key="1">
    <source>
        <dbReference type="Pfam" id="PF13860"/>
    </source>
</evidence>
<dbReference type="Gene3D" id="2.60.40.4070">
    <property type="match status" value="1"/>
</dbReference>
<dbReference type="AlphaFoldDB" id="A0A382KGR6"/>
<dbReference type="Pfam" id="PF13860">
    <property type="entry name" value="FlgD_ig"/>
    <property type="match status" value="1"/>
</dbReference>